<dbReference type="SUPFAM" id="SSF52266">
    <property type="entry name" value="SGNH hydrolase"/>
    <property type="match status" value="2"/>
</dbReference>
<dbReference type="PANTHER" id="PTHR22901:SF0">
    <property type="entry name" value="SIALATE O-ACETYLESTERASE"/>
    <property type="match status" value="1"/>
</dbReference>
<evidence type="ECO:0000259" key="4">
    <source>
        <dbReference type="Pfam" id="PF13472"/>
    </source>
</evidence>
<organism evidence="5 6">
    <name type="scientific">Hallella faecis</name>
    <dbReference type="NCBI Taxonomy" id="2841596"/>
    <lineage>
        <taxon>Bacteria</taxon>
        <taxon>Pseudomonadati</taxon>
        <taxon>Bacteroidota</taxon>
        <taxon>Bacteroidia</taxon>
        <taxon>Bacteroidales</taxon>
        <taxon>Prevotellaceae</taxon>
        <taxon>Hallella</taxon>
    </lineage>
</organism>
<dbReference type="Gene3D" id="2.60.40.10">
    <property type="entry name" value="Immunoglobulins"/>
    <property type="match status" value="1"/>
</dbReference>
<dbReference type="InterPro" id="IPR036514">
    <property type="entry name" value="SGNH_hydro_sf"/>
</dbReference>
<dbReference type="Proteomes" id="UP001487296">
    <property type="component" value="Unassembled WGS sequence"/>
</dbReference>
<name>A0ABV1FQJ2_9BACT</name>
<keyword evidence="1" id="KW-0378">Hydrolase</keyword>
<evidence type="ECO:0000256" key="1">
    <source>
        <dbReference type="ARBA" id="ARBA00022801"/>
    </source>
</evidence>
<evidence type="ECO:0000256" key="2">
    <source>
        <dbReference type="SAM" id="MobiDB-lite"/>
    </source>
</evidence>
<dbReference type="InterPro" id="IPR013783">
    <property type="entry name" value="Ig-like_fold"/>
</dbReference>
<evidence type="ECO:0000259" key="3">
    <source>
        <dbReference type="Pfam" id="PF03629"/>
    </source>
</evidence>
<sequence>MMAFALVLTSLSVDARPKVEKKLKVACVGNSITYGTGIKDRENDAYPSQLQRMLGDAYEVGNFGRPSATLLAHGHMPYFQQAEWNAAKAFTADIAVVHLGINDTDPRNWPNYRDEFVTDYLHLIDTLRQVNPQVRILIARLTPIRHDHHRFTSGTKLWHDEIQEAIETVARVAGVELIDFHAPLYHHPDYSVEGIHPNPAGARLLALTAYSGITGNYGGLRMSPLYTDHMVLQRNQTLDIHGTANAGSIITVTLKDKDAKGTTALRTATGVTDNRGNWTVRLKPLTDTKAKYVLSVDCKDVKATKTNRTNHDEVNDNRYWPGVASWSDQAHPTVVKRLTETIKRKGAPLSRLTFNHVAVGEVWLCSGQSNMGFMLRQSDTGSSDIPKAADNDLRLYNMQWRWDTYAQQWPIEVLDSVDCLEYFKPTSWTPASPESVAQFSAVAYYFGRMLRDSLQVPIGLVCNAVGGSPIESWIDRQTLETRFPSILQNFRWNDFIQPWVRERAQQNVGADGSRLRRHPFMPVYCYEAGILPLAQYPIKGVVWYQGESNAHNFEAHEQLFPLLVSSWRQYWHQPKLPFYYVQLSSLNRPSWPWFRDSQRKLMRLPHTGMVVSTDCGDSLDVHYHHKQPVGERLARWALARNYGFGLTPSGPLVNQVRSKGDTIVVSFRYGHGLTTSDGRDPRSFEIAHDDGIFRPAKAVIEGNKVMLTAEGVKAPRYVRYAWQPFTRANLVNSDLLPASTFRAKAKAKKHNKHKGQKHKPRSNHHN</sequence>
<gene>
    <name evidence="5" type="ORF">AAAT34_06290</name>
</gene>
<protein>
    <submittedName>
        <fullName evidence="5">GDSL-type esterase/lipase family protein</fullName>
    </submittedName>
</protein>
<accession>A0ABV1FQJ2</accession>
<dbReference type="Pfam" id="PF03629">
    <property type="entry name" value="SASA"/>
    <property type="match status" value="2"/>
</dbReference>
<feature type="region of interest" description="Disordered" evidence="2">
    <location>
        <begin position="743"/>
        <end position="766"/>
    </location>
</feature>
<dbReference type="InterPro" id="IPR005181">
    <property type="entry name" value="SASA"/>
</dbReference>
<evidence type="ECO:0000313" key="5">
    <source>
        <dbReference type="EMBL" id="MEQ2486662.1"/>
    </source>
</evidence>
<feature type="domain" description="Sialate O-acetylesterase" evidence="3">
    <location>
        <begin position="361"/>
        <end position="477"/>
    </location>
</feature>
<feature type="domain" description="Sialate O-acetylesterase" evidence="3">
    <location>
        <begin position="537"/>
        <end position="635"/>
    </location>
</feature>
<comment type="caution">
    <text evidence="5">The sequence shown here is derived from an EMBL/GenBank/DDBJ whole genome shotgun (WGS) entry which is preliminary data.</text>
</comment>
<reference evidence="5 6" key="1">
    <citation type="submission" date="2024-04" db="EMBL/GenBank/DDBJ databases">
        <title>Human intestinal bacterial collection.</title>
        <authorList>
            <person name="Pauvert C."/>
            <person name="Hitch T.C.A."/>
            <person name="Clavel T."/>
        </authorList>
    </citation>
    <scope>NUCLEOTIDE SEQUENCE [LARGE SCALE GENOMIC DNA]</scope>
    <source>
        <strain evidence="5 6">CLA-AA-H145</strain>
    </source>
</reference>
<dbReference type="InterPro" id="IPR039329">
    <property type="entry name" value="SIAE"/>
</dbReference>
<dbReference type="RefSeq" id="WP_252344916.1">
    <property type="nucleotide sequence ID" value="NZ_JBBNFP010000018.1"/>
</dbReference>
<dbReference type="EMBL" id="JBBNFP010000018">
    <property type="protein sequence ID" value="MEQ2486662.1"/>
    <property type="molecule type" value="Genomic_DNA"/>
</dbReference>
<dbReference type="InterPro" id="IPR013830">
    <property type="entry name" value="SGNH_hydro"/>
</dbReference>
<dbReference type="Gene3D" id="3.40.50.1110">
    <property type="entry name" value="SGNH hydrolase"/>
    <property type="match status" value="2"/>
</dbReference>
<evidence type="ECO:0000313" key="6">
    <source>
        <dbReference type="Proteomes" id="UP001487296"/>
    </source>
</evidence>
<proteinExistence type="predicted"/>
<keyword evidence="6" id="KW-1185">Reference proteome</keyword>
<dbReference type="PANTHER" id="PTHR22901">
    <property type="entry name" value="SIALATE O-ACETYLESTERASE"/>
    <property type="match status" value="1"/>
</dbReference>
<feature type="domain" description="SGNH hydrolase-type esterase" evidence="4">
    <location>
        <begin position="27"/>
        <end position="204"/>
    </location>
</feature>
<dbReference type="Pfam" id="PF13472">
    <property type="entry name" value="Lipase_GDSL_2"/>
    <property type="match status" value="1"/>
</dbReference>